<sequence>MDINQFDHLVTIYRVMNQKTFGFRFSAAIVGGRIRLQRLIDSGLIRTEKKSKSQNGKLYCNASDVLRNAVA</sequence>
<dbReference type="AlphaFoldDB" id="A0A642PPG7"/>
<proteinExistence type="predicted"/>
<comment type="caution">
    <text evidence="1">The sequence shown here is derived from an EMBL/GenBank/DDBJ whole genome shotgun (WGS) entry which is preliminary data.</text>
</comment>
<dbReference type="Proteomes" id="UP000448877">
    <property type="component" value="Unassembled WGS sequence"/>
</dbReference>
<dbReference type="EMBL" id="VVYV01000063">
    <property type="protein sequence ID" value="KAA5412737.1"/>
    <property type="molecule type" value="Genomic_DNA"/>
</dbReference>
<accession>A0A642PPG7</accession>
<dbReference type="RefSeq" id="WP_060408479.1">
    <property type="nucleotide sequence ID" value="NZ_CABMLT010000027.1"/>
</dbReference>
<name>A0A642PPG7_9BACE</name>
<evidence type="ECO:0000313" key="1">
    <source>
        <dbReference type="EMBL" id="KAA5412737.1"/>
    </source>
</evidence>
<reference evidence="1 2" key="1">
    <citation type="journal article" date="2019" name="Nat. Med.">
        <title>A library of human gut bacterial isolates paired with longitudinal multiomics data enables mechanistic microbiome research.</title>
        <authorList>
            <person name="Poyet M."/>
            <person name="Groussin M."/>
            <person name="Gibbons S.M."/>
            <person name="Avila-Pacheco J."/>
            <person name="Jiang X."/>
            <person name="Kearney S.M."/>
            <person name="Perrotta A.R."/>
            <person name="Berdy B."/>
            <person name="Zhao S."/>
            <person name="Lieberman T.D."/>
            <person name="Swanson P.K."/>
            <person name="Smith M."/>
            <person name="Roesemann S."/>
            <person name="Alexander J.E."/>
            <person name="Rich S.A."/>
            <person name="Livny J."/>
            <person name="Vlamakis H."/>
            <person name="Clish C."/>
            <person name="Bullock K."/>
            <person name="Deik A."/>
            <person name="Scott J."/>
            <person name="Pierce K.A."/>
            <person name="Xavier R.J."/>
            <person name="Alm E.J."/>
        </authorList>
    </citation>
    <scope>NUCLEOTIDE SEQUENCE [LARGE SCALE GENOMIC DNA]</scope>
    <source>
        <strain evidence="1 2">BIOML-A6</strain>
    </source>
</reference>
<evidence type="ECO:0000313" key="2">
    <source>
        <dbReference type="Proteomes" id="UP000448877"/>
    </source>
</evidence>
<gene>
    <name evidence="1" type="ORF">F2Y81_24985</name>
</gene>
<organism evidence="1 2">
    <name type="scientific">Bacteroides cellulosilyticus</name>
    <dbReference type="NCBI Taxonomy" id="246787"/>
    <lineage>
        <taxon>Bacteria</taxon>
        <taxon>Pseudomonadati</taxon>
        <taxon>Bacteroidota</taxon>
        <taxon>Bacteroidia</taxon>
        <taxon>Bacteroidales</taxon>
        <taxon>Bacteroidaceae</taxon>
        <taxon>Bacteroides</taxon>
    </lineage>
</organism>
<protein>
    <submittedName>
        <fullName evidence="1">Uncharacterized protein</fullName>
    </submittedName>
</protein>